<reference evidence="3 4" key="1">
    <citation type="submission" date="2023-02" db="EMBL/GenBank/DDBJ databases">
        <title>LHISI_Scaffold_Assembly.</title>
        <authorList>
            <person name="Stuart O.P."/>
            <person name="Cleave R."/>
            <person name="Magrath M.J.L."/>
            <person name="Mikheyev A.S."/>
        </authorList>
    </citation>
    <scope>NUCLEOTIDE SEQUENCE [LARGE SCALE GENOMIC DNA]</scope>
    <source>
        <strain evidence="3">Daus_M_001</strain>
        <tissue evidence="3">Leg muscle</tissue>
    </source>
</reference>
<proteinExistence type="predicted"/>
<keyword evidence="4" id="KW-1185">Reference proteome</keyword>
<protein>
    <recommendedName>
        <fullName evidence="2">HTH psq-type domain-containing protein</fullName>
    </recommendedName>
</protein>
<evidence type="ECO:0000313" key="4">
    <source>
        <dbReference type="Proteomes" id="UP001159363"/>
    </source>
</evidence>
<dbReference type="Proteomes" id="UP001159363">
    <property type="component" value="Chromosome 5"/>
</dbReference>
<gene>
    <name evidence="3" type="ORF">PR048_018683</name>
</gene>
<organism evidence="3 4">
    <name type="scientific">Dryococelus australis</name>
    <dbReference type="NCBI Taxonomy" id="614101"/>
    <lineage>
        <taxon>Eukaryota</taxon>
        <taxon>Metazoa</taxon>
        <taxon>Ecdysozoa</taxon>
        <taxon>Arthropoda</taxon>
        <taxon>Hexapoda</taxon>
        <taxon>Insecta</taxon>
        <taxon>Pterygota</taxon>
        <taxon>Neoptera</taxon>
        <taxon>Polyneoptera</taxon>
        <taxon>Phasmatodea</taxon>
        <taxon>Verophasmatodea</taxon>
        <taxon>Anareolatae</taxon>
        <taxon>Phasmatidae</taxon>
        <taxon>Eurycanthinae</taxon>
        <taxon>Dryococelus</taxon>
    </lineage>
</organism>
<dbReference type="Pfam" id="PF05225">
    <property type="entry name" value="HTH_psq"/>
    <property type="match status" value="1"/>
</dbReference>
<evidence type="ECO:0000259" key="2">
    <source>
        <dbReference type="Pfam" id="PF05225"/>
    </source>
</evidence>
<feature type="domain" description="HTH psq-type" evidence="2">
    <location>
        <begin position="15"/>
        <end position="52"/>
    </location>
</feature>
<sequence length="155" mass="17686">MVCTYKRTGAYFKWTNKQLNSATQAVVECSLSVRAAAAHFDIPYETLRRTVSTDRLQRSYVEHHMQDSLPTKKTISHPTLLIDEQENDLVSRQISLSNRGLGCDSEGVRHAVYRYVDVNSIKHPWGKFGIAGKDWLHSFMKSHPNRALRKPEGLS</sequence>
<evidence type="ECO:0000313" key="3">
    <source>
        <dbReference type="EMBL" id="KAJ8882195.1"/>
    </source>
</evidence>
<comment type="subcellular location">
    <subcellularLocation>
        <location evidence="1">Nucleus</location>
    </subcellularLocation>
</comment>
<accession>A0ABQ9HCX3</accession>
<dbReference type="EMBL" id="JARBHB010000006">
    <property type="protein sequence ID" value="KAJ8882195.1"/>
    <property type="molecule type" value="Genomic_DNA"/>
</dbReference>
<comment type="caution">
    <text evidence="3">The sequence shown here is derived from an EMBL/GenBank/DDBJ whole genome shotgun (WGS) entry which is preliminary data.</text>
</comment>
<name>A0ABQ9HCX3_9NEOP</name>
<dbReference type="InterPro" id="IPR009057">
    <property type="entry name" value="Homeodomain-like_sf"/>
</dbReference>
<dbReference type="InterPro" id="IPR007889">
    <property type="entry name" value="HTH_Psq"/>
</dbReference>
<evidence type="ECO:0000256" key="1">
    <source>
        <dbReference type="ARBA" id="ARBA00004123"/>
    </source>
</evidence>
<dbReference type="Gene3D" id="1.10.10.60">
    <property type="entry name" value="Homeodomain-like"/>
    <property type="match status" value="1"/>
</dbReference>
<dbReference type="SUPFAM" id="SSF46689">
    <property type="entry name" value="Homeodomain-like"/>
    <property type="match status" value="1"/>
</dbReference>